<dbReference type="SUPFAM" id="SSF53474">
    <property type="entry name" value="alpha/beta-Hydrolases"/>
    <property type="match status" value="1"/>
</dbReference>
<gene>
    <name evidence="3" type="ORF">GCM10010528_23400</name>
</gene>
<dbReference type="InterPro" id="IPR000073">
    <property type="entry name" value="AB_hydrolase_1"/>
</dbReference>
<dbReference type="PANTHER" id="PTHR43329">
    <property type="entry name" value="EPOXIDE HYDROLASE"/>
    <property type="match status" value="1"/>
</dbReference>
<dbReference type="InterPro" id="IPR029058">
    <property type="entry name" value="AB_hydrolase_fold"/>
</dbReference>
<dbReference type="EMBL" id="BAAAVS010000047">
    <property type="protein sequence ID" value="GAA3043107.1"/>
    <property type="molecule type" value="Genomic_DNA"/>
</dbReference>
<comment type="caution">
    <text evidence="3">The sequence shown here is derived from an EMBL/GenBank/DDBJ whole genome shotgun (WGS) entry which is preliminary data.</text>
</comment>
<dbReference type="RefSeq" id="WP_290706457.1">
    <property type="nucleotide sequence ID" value="NZ_BAAAVS010000047.1"/>
</dbReference>
<dbReference type="Gene3D" id="3.40.50.1820">
    <property type="entry name" value="alpha/beta hydrolase"/>
    <property type="match status" value="1"/>
</dbReference>
<keyword evidence="4" id="KW-1185">Reference proteome</keyword>
<organism evidence="3 4">
    <name type="scientific">Gordonia defluvii</name>
    <dbReference type="NCBI Taxonomy" id="283718"/>
    <lineage>
        <taxon>Bacteria</taxon>
        <taxon>Bacillati</taxon>
        <taxon>Actinomycetota</taxon>
        <taxon>Actinomycetes</taxon>
        <taxon>Mycobacteriales</taxon>
        <taxon>Gordoniaceae</taxon>
        <taxon>Gordonia</taxon>
    </lineage>
</organism>
<evidence type="ECO:0000313" key="3">
    <source>
        <dbReference type="EMBL" id="GAA3043107.1"/>
    </source>
</evidence>
<evidence type="ECO:0000313" key="4">
    <source>
        <dbReference type="Proteomes" id="UP001501035"/>
    </source>
</evidence>
<reference evidence="4" key="1">
    <citation type="journal article" date="2019" name="Int. J. Syst. Evol. Microbiol.">
        <title>The Global Catalogue of Microorganisms (GCM) 10K type strain sequencing project: providing services to taxonomists for standard genome sequencing and annotation.</title>
        <authorList>
            <consortium name="The Broad Institute Genomics Platform"/>
            <consortium name="The Broad Institute Genome Sequencing Center for Infectious Disease"/>
            <person name="Wu L."/>
            <person name="Ma J."/>
        </authorList>
    </citation>
    <scope>NUCLEOTIDE SEQUENCE [LARGE SCALE GENOMIC DNA]</scope>
    <source>
        <strain evidence="4">JCM 14234</strain>
    </source>
</reference>
<proteinExistence type="predicted"/>
<dbReference type="InterPro" id="IPR000639">
    <property type="entry name" value="Epox_hydrolase-like"/>
</dbReference>
<name>A0ABP6LK11_9ACTN</name>
<evidence type="ECO:0000256" key="1">
    <source>
        <dbReference type="ARBA" id="ARBA00022801"/>
    </source>
</evidence>
<dbReference type="PRINTS" id="PR00412">
    <property type="entry name" value="EPOXHYDRLASE"/>
</dbReference>
<protein>
    <submittedName>
        <fullName evidence="3">Alpha/beta fold hydrolase</fullName>
    </submittedName>
</protein>
<dbReference type="GO" id="GO:0016787">
    <property type="term" value="F:hydrolase activity"/>
    <property type="evidence" value="ECO:0007669"/>
    <property type="project" value="UniProtKB-KW"/>
</dbReference>
<feature type="domain" description="AB hydrolase-1" evidence="2">
    <location>
        <begin position="26"/>
        <end position="237"/>
    </location>
</feature>
<dbReference type="Proteomes" id="UP001501035">
    <property type="component" value="Unassembled WGS sequence"/>
</dbReference>
<evidence type="ECO:0000259" key="2">
    <source>
        <dbReference type="Pfam" id="PF00561"/>
    </source>
</evidence>
<accession>A0ABP6LK11</accession>
<keyword evidence="1 3" id="KW-0378">Hydrolase</keyword>
<dbReference type="PRINTS" id="PR00111">
    <property type="entry name" value="ABHYDROLASE"/>
</dbReference>
<dbReference type="Pfam" id="PF00561">
    <property type="entry name" value="Abhydrolase_1"/>
    <property type="match status" value="1"/>
</dbReference>
<sequence length="278" mass="30159">MPPITEFTNEGLTFSVTEAGPADGVPVLLLHGFPQRASAWAGVTPLLNDRGFRTLAPDQRGYSPGARPTGRRQYSLRHLTGDIAALIDEIGAPVHLVGHDWGAIVAWAVASNHPDKVASLTAVSVGHPGAFMRSLRTSSQALRSWYMVFFQIPWLPERLLTMRSGVGERMQAKLGMTPAMVEQFRTGIVDDGALPGGVNWYRGLPLTSPSFVGPVSVPTTVVWSDGDHFLSRAQAVESERFVRAPFDFAPMEGASHWIPEERPTELAEAILARIASVV</sequence>